<proteinExistence type="inferred from homology"/>
<reference evidence="8" key="1">
    <citation type="submission" date="2023-08" db="EMBL/GenBank/DDBJ databases">
        <title>Pelteobagrus vachellii genome.</title>
        <authorList>
            <person name="Liu H."/>
        </authorList>
    </citation>
    <scope>NUCLEOTIDE SEQUENCE</scope>
    <source>
        <strain evidence="8">PRFRI_2022a</strain>
        <tissue evidence="8">Muscle</tissue>
    </source>
</reference>
<organism evidence="8 9">
    <name type="scientific">Tachysurus vachellii</name>
    <name type="common">Darkbarbel catfish</name>
    <name type="synonym">Pelteobagrus vachellii</name>
    <dbReference type="NCBI Taxonomy" id="175792"/>
    <lineage>
        <taxon>Eukaryota</taxon>
        <taxon>Metazoa</taxon>
        <taxon>Chordata</taxon>
        <taxon>Craniata</taxon>
        <taxon>Vertebrata</taxon>
        <taxon>Euteleostomi</taxon>
        <taxon>Actinopterygii</taxon>
        <taxon>Neopterygii</taxon>
        <taxon>Teleostei</taxon>
        <taxon>Ostariophysi</taxon>
        <taxon>Siluriformes</taxon>
        <taxon>Bagridae</taxon>
        <taxon>Tachysurus</taxon>
    </lineage>
</organism>
<name>A0AA88SDY6_TACVA</name>
<dbReference type="InterPro" id="IPR012347">
    <property type="entry name" value="Ferritin-like"/>
</dbReference>
<dbReference type="GO" id="GO:0008199">
    <property type="term" value="F:ferric iron binding"/>
    <property type="evidence" value="ECO:0007669"/>
    <property type="project" value="InterPro"/>
</dbReference>
<dbReference type="InterPro" id="IPR009078">
    <property type="entry name" value="Ferritin-like_SF"/>
</dbReference>
<dbReference type="GO" id="GO:0008198">
    <property type="term" value="F:ferrous iron binding"/>
    <property type="evidence" value="ECO:0007669"/>
    <property type="project" value="TreeGrafter"/>
</dbReference>
<sequence length="202" mass="22555">MSEPVGKRLKTNVPMCKAHCALVSSKTKQNFPTAVEEGLCGVSTSLMEFAYRLEALAKIFEQEDLPLSRVAAFFYQESSREKAQAEAMLQYQSERGGQYCNKVIQKPGTEQVCALLPALELMLGQWKEEMVIMVELCQLAREHEDPHTISVVKRHFLNPVVPKIKLLGDLLTNAHKVGCTNDSTGGFGEYLIDQLYKELSSA</sequence>
<protein>
    <recommendedName>
        <fullName evidence="6">Ferritin</fullName>
    </recommendedName>
</protein>
<evidence type="ECO:0000259" key="7">
    <source>
        <dbReference type="PROSITE" id="PS50905"/>
    </source>
</evidence>
<gene>
    <name evidence="8" type="ORF">Q7C36_015059</name>
</gene>
<dbReference type="InterPro" id="IPR001519">
    <property type="entry name" value="Ferritin"/>
</dbReference>
<comment type="function">
    <text evidence="6">Stores iron in a soluble, non-toxic, readily available form. Important for iron homeostasis. Iron is taken up in the ferrous form and deposited as ferric hydroxides after oxidation.</text>
</comment>
<dbReference type="PANTHER" id="PTHR11431">
    <property type="entry name" value="FERRITIN"/>
    <property type="match status" value="1"/>
</dbReference>
<dbReference type="AlphaFoldDB" id="A0AA88SDY6"/>
<dbReference type="Proteomes" id="UP001187315">
    <property type="component" value="Unassembled WGS sequence"/>
</dbReference>
<keyword evidence="4 5" id="KW-0408">Iron</keyword>
<evidence type="ECO:0000256" key="2">
    <source>
        <dbReference type="ARBA" id="ARBA00022434"/>
    </source>
</evidence>
<keyword evidence="3 5" id="KW-0479">Metal-binding</keyword>
<keyword evidence="9" id="KW-1185">Reference proteome</keyword>
<dbReference type="EMBL" id="JAVHJS010000015">
    <property type="protein sequence ID" value="KAK2834358.1"/>
    <property type="molecule type" value="Genomic_DNA"/>
</dbReference>
<dbReference type="Gene3D" id="1.20.1260.10">
    <property type="match status" value="1"/>
</dbReference>
<comment type="similarity">
    <text evidence="1 6">Belongs to the ferritin family.</text>
</comment>
<evidence type="ECO:0000256" key="4">
    <source>
        <dbReference type="ARBA" id="ARBA00023004"/>
    </source>
</evidence>
<evidence type="ECO:0000313" key="8">
    <source>
        <dbReference type="EMBL" id="KAK2834358.1"/>
    </source>
</evidence>
<evidence type="ECO:0000256" key="3">
    <source>
        <dbReference type="ARBA" id="ARBA00022723"/>
    </source>
</evidence>
<dbReference type="Pfam" id="PF00210">
    <property type="entry name" value="Ferritin"/>
    <property type="match status" value="1"/>
</dbReference>
<feature type="domain" description="Ferritin-like diiron" evidence="7">
    <location>
        <begin position="29"/>
        <end position="178"/>
    </location>
</feature>
<dbReference type="InterPro" id="IPR009040">
    <property type="entry name" value="Ferritin-like_diiron"/>
</dbReference>
<evidence type="ECO:0000256" key="1">
    <source>
        <dbReference type="ARBA" id="ARBA00007513"/>
    </source>
</evidence>
<comment type="caution">
    <text evidence="8">The sequence shown here is derived from an EMBL/GenBank/DDBJ whole genome shotgun (WGS) entry which is preliminary data.</text>
</comment>
<dbReference type="GO" id="GO:0006879">
    <property type="term" value="P:intracellular iron ion homeostasis"/>
    <property type="evidence" value="ECO:0007669"/>
    <property type="project" value="UniProtKB-KW"/>
</dbReference>
<dbReference type="SUPFAM" id="SSF47240">
    <property type="entry name" value="Ferritin-like"/>
    <property type="match status" value="1"/>
</dbReference>
<dbReference type="GO" id="GO:0006826">
    <property type="term" value="P:iron ion transport"/>
    <property type="evidence" value="ECO:0007669"/>
    <property type="project" value="InterPro"/>
</dbReference>
<dbReference type="FunFam" id="1.20.1260.10:FF:000019">
    <property type="entry name" value="Ferritin"/>
    <property type="match status" value="1"/>
</dbReference>
<accession>A0AA88SDY6</accession>
<dbReference type="InterPro" id="IPR008331">
    <property type="entry name" value="Ferritin_DPS_dom"/>
</dbReference>
<evidence type="ECO:0000256" key="6">
    <source>
        <dbReference type="RuleBase" id="RU361145"/>
    </source>
</evidence>
<evidence type="ECO:0000256" key="5">
    <source>
        <dbReference type="PIRSR" id="PIRSR601519-1"/>
    </source>
</evidence>
<dbReference type="PANTHER" id="PTHR11431:SF23">
    <property type="entry name" value="FERRITIN"/>
    <property type="match status" value="1"/>
</dbReference>
<keyword evidence="2 6" id="KW-0409">Iron storage</keyword>
<dbReference type="PROSITE" id="PS50905">
    <property type="entry name" value="FERRITIN_LIKE"/>
    <property type="match status" value="1"/>
</dbReference>
<dbReference type="GO" id="GO:0005737">
    <property type="term" value="C:cytoplasm"/>
    <property type="evidence" value="ECO:0007669"/>
    <property type="project" value="TreeGrafter"/>
</dbReference>
<evidence type="ECO:0000313" key="9">
    <source>
        <dbReference type="Proteomes" id="UP001187315"/>
    </source>
</evidence>
<feature type="binding site" evidence="5">
    <location>
        <position position="81"/>
    </location>
    <ligand>
        <name>Fe cation</name>
        <dbReference type="ChEBI" id="CHEBI:24875"/>
        <label>1</label>
    </ligand>
</feature>